<evidence type="ECO:0000313" key="6">
    <source>
        <dbReference type="Proteomes" id="UP000245956"/>
    </source>
</evidence>
<dbReference type="Gene3D" id="4.10.240.10">
    <property type="entry name" value="Zn(2)-C6 fungal-type DNA-binding domain"/>
    <property type="match status" value="1"/>
</dbReference>
<dbReference type="PROSITE" id="PS00463">
    <property type="entry name" value="ZN2_CY6_FUNGAL_1"/>
    <property type="match status" value="1"/>
</dbReference>
<dbReference type="Pfam" id="PF11951">
    <property type="entry name" value="Fungal_trans_2"/>
    <property type="match status" value="1"/>
</dbReference>
<sequence length="867" mass="95501">MSARQRSKTGCWTCRLRRKKCSEGGPPCSNCAARGVFCHGYGPKPAWKDRGAMEQEEARKLLAQMSQHQGSLNGLRAAARTTHRRAQSLSTIVTPSSSLDDASPHPVSAALPDEQSRLNDFDFCLSLDPDRLLSYDTGTIPEDMTEAGPTALTARESCLSTSLSTWMADTNTTTSPSCDSDMMMSFTIPPAGQDLLSPRVVEGAFEQDGLETEREIHLLMRSIAEPLINHVHGQRAASEMMRMSSMLLLLQRSSAVRHASISMSAYNSYLDPWSDDAASSESFSDYRKHKKWAIDLFHDLPELPISADHHKMAFPGERLICGLQLAILEAASGDMKECQAHLEETAKHFANHENLFLKIATRSSTISVSPMEATSVNSSLARLVWNDILLCSVHKKLPIAADSYRRLMARSDFDLVFRETAGCGCWVLLAVMDVTGLEIWRRQQETSGTLSMRSLVSRADEIESGLHQRIRRLSRLLHGVTTCPPARTGSCPASNVQLPRTKETDVSATLSPLSSAWSRTDMVLQHSNHAQHVQEYIFSHAALIELHKIVSGPQAAVAEISQGIERAINSAWVLRNPDTMPLKPLIWPFFASATLAQGSHRDAFRAILARASAARENIMTAPMHELSCEVEEYWAQQDKLASDSDRTVATNRDWKDLFQSSSSLNMFVCAHLLAQPLVVYLYVGLWTRGSRAVSVLGVSRRGFWAWSLAPVGADTCEAARGGEEKTMRSSRLEKEGTTSAHATLCLASLGSPLPHNTFCTYITRVIAMKFNISVLVAAFAARALSAPTPANLDTRGDSVNEPRNELSGRDTGSGMSHIDGPYVIVVDYNKRSVKRVPAENLGGNNKHQKRDDKQHIDGPYVIVVDYN</sequence>
<evidence type="ECO:0000313" key="5">
    <source>
        <dbReference type="EMBL" id="PWI67687.1"/>
    </source>
</evidence>
<dbReference type="InterPro" id="IPR001138">
    <property type="entry name" value="Zn2Cys6_DnaBD"/>
</dbReference>
<dbReference type="PANTHER" id="PTHR37534:SF20">
    <property type="entry name" value="PRO1A C6 ZINK-FINGER PROTEIN"/>
    <property type="match status" value="1"/>
</dbReference>
<feature type="domain" description="Zn(2)-C6 fungal-type" evidence="4">
    <location>
        <begin position="10"/>
        <end position="38"/>
    </location>
</feature>
<dbReference type="AlphaFoldDB" id="A0A2U3DZM2"/>
<dbReference type="Proteomes" id="UP000245956">
    <property type="component" value="Unassembled WGS sequence"/>
</dbReference>
<evidence type="ECO:0000259" key="4">
    <source>
        <dbReference type="PROSITE" id="PS50048"/>
    </source>
</evidence>
<dbReference type="SMART" id="SM00066">
    <property type="entry name" value="GAL4"/>
    <property type="match status" value="1"/>
</dbReference>
<dbReference type="PANTHER" id="PTHR37534">
    <property type="entry name" value="TRANSCRIPTIONAL ACTIVATOR PROTEIN UGA3"/>
    <property type="match status" value="1"/>
</dbReference>
<comment type="subcellular location">
    <subcellularLocation>
        <location evidence="1">Nucleus</location>
    </subcellularLocation>
</comment>
<comment type="caution">
    <text evidence="5">The sequence shown here is derived from an EMBL/GenBank/DDBJ whole genome shotgun (WGS) entry which is preliminary data.</text>
</comment>
<evidence type="ECO:0000256" key="2">
    <source>
        <dbReference type="ARBA" id="ARBA00023242"/>
    </source>
</evidence>
<dbReference type="InterPro" id="IPR021858">
    <property type="entry name" value="Fun_TF"/>
</dbReference>
<evidence type="ECO:0000256" key="1">
    <source>
        <dbReference type="ARBA" id="ARBA00004123"/>
    </source>
</evidence>
<dbReference type="EMBL" id="LCWV01000017">
    <property type="protein sequence ID" value="PWI67687.1"/>
    <property type="molecule type" value="Genomic_DNA"/>
</dbReference>
<dbReference type="GO" id="GO:0005634">
    <property type="term" value="C:nucleus"/>
    <property type="evidence" value="ECO:0007669"/>
    <property type="project" value="UniProtKB-SubCell"/>
</dbReference>
<organism evidence="5 6">
    <name type="scientific">Purpureocillium lilacinum</name>
    <name type="common">Paecilomyces lilacinus</name>
    <dbReference type="NCBI Taxonomy" id="33203"/>
    <lineage>
        <taxon>Eukaryota</taxon>
        <taxon>Fungi</taxon>
        <taxon>Dikarya</taxon>
        <taxon>Ascomycota</taxon>
        <taxon>Pezizomycotina</taxon>
        <taxon>Sordariomycetes</taxon>
        <taxon>Hypocreomycetidae</taxon>
        <taxon>Hypocreales</taxon>
        <taxon>Ophiocordycipitaceae</taxon>
        <taxon>Purpureocillium</taxon>
    </lineage>
</organism>
<reference evidence="5 6" key="1">
    <citation type="journal article" date="2016" name="Front. Microbiol.">
        <title>Genome and transcriptome sequences reveal the specific parasitism of the nematophagous Purpureocillium lilacinum 36-1.</title>
        <authorList>
            <person name="Xie J."/>
            <person name="Li S."/>
            <person name="Mo C."/>
            <person name="Xiao X."/>
            <person name="Peng D."/>
            <person name="Wang G."/>
            <person name="Xiao Y."/>
        </authorList>
    </citation>
    <scope>NUCLEOTIDE SEQUENCE [LARGE SCALE GENOMIC DNA]</scope>
    <source>
        <strain evidence="5 6">36-1</strain>
    </source>
</reference>
<dbReference type="GO" id="GO:0000981">
    <property type="term" value="F:DNA-binding transcription factor activity, RNA polymerase II-specific"/>
    <property type="evidence" value="ECO:0007669"/>
    <property type="project" value="InterPro"/>
</dbReference>
<proteinExistence type="predicted"/>
<keyword evidence="2" id="KW-0539">Nucleus</keyword>
<name>A0A2U3DZM2_PURLI</name>
<dbReference type="CDD" id="cd00067">
    <property type="entry name" value="GAL4"/>
    <property type="match status" value="1"/>
</dbReference>
<accession>A0A2U3DZM2</accession>
<dbReference type="GO" id="GO:0008270">
    <property type="term" value="F:zinc ion binding"/>
    <property type="evidence" value="ECO:0007669"/>
    <property type="project" value="InterPro"/>
</dbReference>
<dbReference type="SUPFAM" id="SSF57701">
    <property type="entry name" value="Zn2/Cys6 DNA-binding domain"/>
    <property type="match status" value="1"/>
</dbReference>
<dbReference type="PROSITE" id="PS50048">
    <property type="entry name" value="ZN2_CY6_FUNGAL_2"/>
    <property type="match status" value="1"/>
</dbReference>
<gene>
    <name evidence="5" type="ORF">PCL_02608</name>
</gene>
<dbReference type="Pfam" id="PF00172">
    <property type="entry name" value="Zn_clus"/>
    <property type="match status" value="1"/>
</dbReference>
<evidence type="ECO:0000256" key="3">
    <source>
        <dbReference type="SAM" id="MobiDB-lite"/>
    </source>
</evidence>
<feature type="region of interest" description="Disordered" evidence="3">
    <location>
        <begin position="790"/>
        <end position="815"/>
    </location>
</feature>
<protein>
    <recommendedName>
        <fullName evidence="4">Zn(2)-C6 fungal-type domain-containing protein</fullName>
    </recommendedName>
</protein>
<feature type="compositionally biased region" description="Basic and acidic residues" evidence="3">
    <location>
        <begin position="794"/>
        <end position="808"/>
    </location>
</feature>
<dbReference type="InterPro" id="IPR036864">
    <property type="entry name" value="Zn2-C6_fun-type_DNA-bd_sf"/>
</dbReference>